<evidence type="ECO:0000256" key="3">
    <source>
        <dbReference type="ARBA" id="ARBA00022737"/>
    </source>
</evidence>
<protein>
    <recommendedName>
        <fullName evidence="2">Tetratricopeptide repeat protein 38</fullName>
    </recommendedName>
</protein>
<accession>A0ABV7KTX5</accession>
<dbReference type="InterPro" id="IPR011990">
    <property type="entry name" value="TPR-like_helical_dom_sf"/>
</dbReference>
<evidence type="ECO:0000256" key="4">
    <source>
        <dbReference type="ARBA" id="ARBA00022803"/>
    </source>
</evidence>
<dbReference type="CDD" id="cd05804">
    <property type="entry name" value="StaR_like"/>
    <property type="match status" value="1"/>
</dbReference>
<proteinExistence type="inferred from homology"/>
<keyword evidence="5" id="KW-0175">Coiled coil</keyword>
<dbReference type="RefSeq" id="WP_379897487.1">
    <property type="nucleotide sequence ID" value="NZ_JBHRTR010000004.1"/>
</dbReference>
<feature type="coiled-coil region" evidence="5">
    <location>
        <begin position="63"/>
        <end position="93"/>
    </location>
</feature>
<evidence type="ECO:0000256" key="1">
    <source>
        <dbReference type="ARBA" id="ARBA00005857"/>
    </source>
</evidence>
<evidence type="ECO:0000256" key="5">
    <source>
        <dbReference type="SAM" id="Coils"/>
    </source>
</evidence>
<evidence type="ECO:0000256" key="2">
    <source>
        <dbReference type="ARBA" id="ARBA00019992"/>
    </source>
</evidence>
<dbReference type="Proteomes" id="UP001595528">
    <property type="component" value="Unassembled WGS sequence"/>
</dbReference>
<keyword evidence="3" id="KW-0677">Repeat</keyword>
<organism evidence="6 7">
    <name type="scientific">Marinibaculum pumilum</name>
    <dbReference type="NCBI Taxonomy" id="1766165"/>
    <lineage>
        <taxon>Bacteria</taxon>
        <taxon>Pseudomonadati</taxon>
        <taxon>Pseudomonadota</taxon>
        <taxon>Alphaproteobacteria</taxon>
        <taxon>Rhodospirillales</taxon>
        <taxon>Rhodospirillaceae</taxon>
        <taxon>Marinibaculum</taxon>
    </lineage>
</organism>
<keyword evidence="7" id="KW-1185">Reference proteome</keyword>
<dbReference type="InterPro" id="IPR033891">
    <property type="entry name" value="TTC38"/>
</dbReference>
<dbReference type="Gene3D" id="1.25.40.10">
    <property type="entry name" value="Tetratricopeptide repeat domain"/>
    <property type="match status" value="1"/>
</dbReference>
<dbReference type="EMBL" id="JBHRTR010000004">
    <property type="protein sequence ID" value="MFC3225754.1"/>
    <property type="molecule type" value="Genomic_DNA"/>
</dbReference>
<dbReference type="PANTHER" id="PTHR16263:SF4">
    <property type="entry name" value="TETRATRICOPEPTIDE REPEAT PROTEIN 38"/>
    <property type="match status" value="1"/>
</dbReference>
<name>A0ABV7KTX5_9PROT</name>
<keyword evidence="4" id="KW-0802">TPR repeat</keyword>
<gene>
    <name evidence="6" type="ORF">ACFOGJ_00830</name>
</gene>
<comment type="caution">
    <text evidence="6">The sequence shown here is derived from an EMBL/GenBank/DDBJ whole genome shotgun (WGS) entry which is preliminary data.</text>
</comment>
<evidence type="ECO:0000313" key="7">
    <source>
        <dbReference type="Proteomes" id="UP001595528"/>
    </source>
</evidence>
<evidence type="ECO:0000313" key="6">
    <source>
        <dbReference type="EMBL" id="MFC3225754.1"/>
    </source>
</evidence>
<dbReference type="SUPFAM" id="SSF48452">
    <property type="entry name" value="TPR-like"/>
    <property type="match status" value="1"/>
</dbReference>
<reference evidence="7" key="1">
    <citation type="journal article" date="2019" name="Int. J. Syst. Evol. Microbiol.">
        <title>The Global Catalogue of Microorganisms (GCM) 10K type strain sequencing project: providing services to taxonomists for standard genome sequencing and annotation.</title>
        <authorList>
            <consortium name="The Broad Institute Genomics Platform"/>
            <consortium name="The Broad Institute Genome Sequencing Center for Infectious Disease"/>
            <person name="Wu L."/>
            <person name="Ma J."/>
        </authorList>
    </citation>
    <scope>NUCLEOTIDE SEQUENCE [LARGE SCALE GENOMIC DNA]</scope>
    <source>
        <strain evidence="7">KCTC 42964</strain>
    </source>
</reference>
<sequence>MSLVDRFGAPVSTDRRASVEALDKAAHLLLGYFQDPLWEIEAALAEDPDFVMGHCFRAGLHLISSEKAAVPVLEEELRELERLRDRANDRERGHMAAIRAWLAEDFHGASEAYGRVLFDCPRDLIALQLAHQCDFFLGQSGMLRDRVARVLPDWSADDADYGFLQGMYAFGLEECGQYERAEAMGREAVARNPADAWAVHAVAHVMEMQGRPEDGIGWMSEGAARWSPGNMFAYHNWWHLALYHLERQEDARALELYDSVIRPVRSEVALEMVDAASLLWRLHLRGVDVGGRWTELAEIYEGMAVDAYYPFNDMHAMMAFIATGRGDDARRLVTALQQKAGEGTSSTRLIRDVGLPVVTALQAFEEADFERSARILLEVRKRAQAFGGSHAQRDILTLTLLEAARRGGDQAMVRGLLNEREAEKGASPWVTAQRGRQAAAPMALAC</sequence>
<dbReference type="PANTHER" id="PTHR16263">
    <property type="entry name" value="TETRATRICOPEPTIDE REPEAT PROTEIN 38"/>
    <property type="match status" value="1"/>
</dbReference>
<comment type="similarity">
    <text evidence="1">Belongs to the TTC38 family.</text>
</comment>